<evidence type="ECO:0000256" key="8">
    <source>
        <dbReference type="PROSITE-ProRule" id="PRU00124"/>
    </source>
</evidence>
<evidence type="ECO:0000256" key="2">
    <source>
        <dbReference type="ARBA" id="ARBA00004308"/>
    </source>
</evidence>
<dbReference type="InterPro" id="IPR001254">
    <property type="entry name" value="Trypsin_dom"/>
</dbReference>
<keyword evidence="7 8" id="KW-1015">Disulfide bond</keyword>
<feature type="disulfide bond" evidence="8">
    <location>
        <begin position="85"/>
        <end position="103"/>
    </location>
</feature>
<keyword evidence="6" id="KW-0472">Membrane</keyword>
<keyword evidence="3" id="KW-0812">Transmembrane</keyword>
<evidence type="ECO:0000256" key="1">
    <source>
        <dbReference type="ARBA" id="ARBA00004167"/>
    </source>
</evidence>
<proteinExistence type="predicted"/>
<name>A0A5E4NCW4_9HEMI</name>
<dbReference type="PANTHER" id="PTHR24270">
    <property type="entry name" value="LOW-DENSITY LIPOPROTEIN RECEPTOR-RELATED"/>
    <property type="match status" value="1"/>
</dbReference>
<comment type="subcellular location">
    <subcellularLocation>
        <location evidence="2">Endomembrane system</location>
    </subcellularLocation>
    <subcellularLocation>
        <location evidence="1">Membrane</location>
        <topology evidence="1">Single-pass membrane protein</topology>
    </subcellularLocation>
</comment>
<dbReference type="PROSITE" id="PS50068">
    <property type="entry name" value="LDLRA_2"/>
    <property type="match status" value="6"/>
</dbReference>
<evidence type="ECO:0000256" key="9">
    <source>
        <dbReference type="SAM" id="SignalP"/>
    </source>
</evidence>
<protein>
    <submittedName>
        <fullName evidence="11">Peptidase S1, PA clan,Serine proteases, trypsin family, histidine active site,Serine proteases, trypsin</fullName>
    </submittedName>
</protein>
<evidence type="ECO:0000313" key="11">
    <source>
        <dbReference type="EMBL" id="VVC40316.1"/>
    </source>
</evidence>
<evidence type="ECO:0000259" key="10">
    <source>
        <dbReference type="PROSITE" id="PS50240"/>
    </source>
</evidence>
<organism evidence="11 12">
    <name type="scientific">Cinara cedri</name>
    <dbReference type="NCBI Taxonomy" id="506608"/>
    <lineage>
        <taxon>Eukaryota</taxon>
        <taxon>Metazoa</taxon>
        <taxon>Ecdysozoa</taxon>
        <taxon>Arthropoda</taxon>
        <taxon>Hexapoda</taxon>
        <taxon>Insecta</taxon>
        <taxon>Pterygota</taxon>
        <taxon>Neoptera</taxon>
        <taxon>Paraneoptera</taxon>
        <taxon>Hemiptera</taxon>
        <taxon>Sternorrhyncha</taxon>
        <taxon>Aphidomorpha</taxon>
        <taxon>Aphidoidea</taxon>
        <taxon>Aphididae</taxon>
        <taxon>Lachninae</taxon>
        <taxon>Cinara</taxon>
    </lineage>
</organism>
<feature type="disulfide bond" evidence="8">
    <location>
        <begin position="35"/>
        <end position="47"/>
    </location>
</feature>
<evidence type="ECO:0000256" key="6">
    <source>
        <dbReference type="ARBA" id="ARBA00023136"/>
    </source>
</evidence>
<feature type="disulfide bond" evidence="8">
    <location>
        <begin position="277"/>
        <end position="292"/>
    </location>
</feature>
<reference evidence="11 12" key="1">
    <citation type="submission" date="2019-08" db="EMBL/GenBank/DDBJ databases">
        <authorList>
            <person name="Alioto T."/>
            <person name="Alioto T."/>
            <person name="Gomez Garrido J."/>
        </authorList>
    </citation>
    <scope>NUCLEOTIDE SEQUENCE [LARGE SCALE GENOMIC DNA]</scope>
</reference>
<dbReference type="PROSITE" id="PS50240">
    <property type="entry name" value="TRYPSIN_DOM"/>
    <property type="match status" value="1"/>
</dbReference>
<dbReference type="InterPro" id="IPR043504">
    <property type="entry name" value="Peptidase_S1_PA_chymotrypsin"/>
</dbReference>
<dbReference type="InterPro" id="IPR002172">
    <property type="entry name" value="LDrepeatLR_classA_rpt"/>
</dbReference>
<dbReference type="GO" id="GO:0016192">
    <property type="term" value="P:vesicle-mediated transport"/>
    <property type="evidence" value="ECO:0007669"/>
    <property type="project" value="UniProtKB-ARBA"/>
</dbReference>
<dbReference type="GO" id="GO:0005886">
    <property type="term" value="C:plasma membrane"/>
    <property type="evidence" value="ECO:0007669"/>
    <property type="project" value="TreeGrafter"/>
</dbReference>
<dbReference type="PRINTS" id="PR00261">
    <property type="entry name" value="LDLRECEPTOR"/>
</dbReference>
<evidence type="ECO:0000256" key="5">
    <source>
        <dbReference type="ARBA" id="ARBA00022989"/>
    </source>
</evidence>
<dbReference type="SMART" id="SM00020">
    <property type="entry name" value="Tryp_SPc"/>
    <property type="match status" value="1"/>
</dbReference>
<dbReference type="GO" id="GO:0006508">
    <property type="term" value="P:proteolysis"/>
    <property type="evidence" value="ECO:0007669"/>
    <property type="project" value="UniProtKB-KW"/>
</dbReference>
<dbReference type="Pfam" id="PF00057">
    <property type="entry name" value="Ldl_recept_a"/>
    <property type="match status" value="5"/>
</dbReference>
<dbReference type="AlphaFoldDB" id="A0A5E4NCW4"/>
<dbReference type="InterPro" id="IPR018114">
    <property type="entry name" value="TRYPSIN_HIS"/>
</dbReference>
<dbReference type="CDD" id="cd00190">
    <property type="entry name" value="Tryp_SPc"/>
    <property type="match status" value="1"/>
</dbReference>
<evidence type="ECO:0000256" key="7">
    <source>
        <dbReference type="ARBA" id="ARBA00023157"/>
    </source>
</evidence>
<feature type="disulfide bond" evidence="8">
    <location>
        <begin position="42"/>
        <end position="60"/>
    </location>
</feature>
<sequence length="732" mass="80942">MKPARDWSAFLCLVFGAGVLLCDGKLGKRQTASHCSADSFNCSIGPCIDYSLACDGHADCSDGSDETRHLCSELFKTCPSYAFRCNYGACVDKTAKCNGKKDCVDGSDESLPECKANVQNNQTKCRDMFACSNGQCVESYLVCDGRTDCTDGSDETQDLCNGFITCPSYAFRCKYGACVDESAKCNGIKDCVDGSDENLPECKTNTQVNQTIGTKCQGRNKFKCKSGKCINKASTCDGIRDCQDGSDETLLLCKNVQCSKYAFKCDYGACVNKSSECFGKEQCSNGSVQEHCKPITPIPAVENHKNISQSSIESTTQSNNMQKCMVPNTEGTIYYYNNINQKNVLPYHTQVDQNTLVYEDCEADYYKVVPTRFMVCLESGQWEPLVRDQLCLKKCPPMTSDSLDIQCSYNGEPVDCSKSSINGTKLRPSCKSTHSLPNGQIETPVELYCQSNGKWSGQLYTCVPQCGKIVPPSKPLIFHGVTAYYGTAPWNVGIYRRDKNNNYKMHCGGSLITSNLIISAAHCFWESDSTNKIIMNNGKYKIAVGKYVSNILEMDNEFTQIIEVELIYINNNFFGHTGFYAYDIAVVVLQTKVKISYMVSPVCMDWTDKFSIPNDGSLGKIVGWGKTEHMVQSSTLLEASLPYINHTACRNMYRNGFEVFVTSDKFCAGTKSGQGVLEGDSGAGLTFEHDSLHYLTGVTSDKDPNTNDSIALFTDVSYHLQWIRTIYTNYSN</sequence>
<dbReference type="PROSITE" id="PS00134">
    <property type="entry name" value="TRYPSIN_HIS"/>
    <property type="match status" value="1"/>
</dbReference>
<dbReference type="InterPro" id="IPR009003">
    <property type="entry name" value="Peptidase_S1_PA"/>
</dbReference>
<evidence type="ECO:0000256" key="4">
    <source>
        <dbReference type="ARBA" id="ARBA00022737"/>
    </source>
</evidence>
<feature type="disulfide bond" evidence="8">
    <location>
        <begin position="258"/>
        <end position="270"/>
    </location>
</feature>
<feature type="disulfide bond" evidence="8">
    <location>
        <begin position="224"/>
        <end position="242"/>
    </location>
</feature>
<comment type="caution">
    <text evidence="8">Lacks conserved residue(s) required for the propagation of feature annotation.</text>
</comment>
<dbReference type="SMART" id="SM00192">
    <property type="entry name" value="LDLa"/>
    <property type="match status" value="6"/>
</dbReference>
<evidence type="ECO:0000313" key="12">
    <source>
        <dbReference type="Proteomes" id="UP000325440"/>
    </source>
</evidence>
<gene>
    <name evidence="11" type="ORF">CINCED_3A018266</name>
</gene>
<dbReference type="CDD" id="cd00112">
    <property type="entry name" value="LDLa"/>
    <property type="match status" value="5"/>
</dbReference>
<feature type="disulfide bond" evidence="8">
    <location>
        <begin position="265"/>
        <end position="283"/>
    </location>
</feature>
<keyword evidence="9" id="KW-0732">Signal</keyword>
<feature type="disulfide bond" evidence="8">
    <location>
        <begin position="166"/>
        <end position="178"/>
    </location>
</feature>
<dbReference type="GO" id="GO:0012505">
    <property type="term" value="C:endomembrane system"/>
    <property type="evidence" value="ECO:0007669"/>
    <property type="project" value="UniProtKB-SubCell"/>
</dbReference>
<feature type="disulfide bond" evidence="8">
    <location>
        <begin position="78"/>
        <end position="90"/>
    </location>
</feature>
<dbReference type="EMBL" id="CABPRJ010001903">
    <property type="protein sequence ID" value="VVC40316.1"/>
    <property type="molecule type" value="Genomic_DNA"/>
</dbReference>
<keyword evidence="5" id="KW-1133">Transmembrane helix</keyword>
<dbReference type="SUPFAM" id="SSF57424">
    <property type="entry name" value="LDL receptor-like module"/>
    <property type="match status" value="5"/>
</dbReference>
<dbReference type="PROSITE" id="PS01209">
    <property type="entry name" value="LDLRA_1"/>
    <property type="match status" value="4"/>
</dbReference>
<dbReference type="Gene3D" id="2.40.10.10">
    <property type="entry name" value="Trypsin-like serine proteases"/>
    <property type="match status" value="1"/>
</dbReference>
<feature type="signal peptide" evidence="9">
    <location>
        <begin position="1"/>
        <end position="24"/>
    </location>
</feature>
<dbReference type="OrthoDB" id="2019384at2759"/>
<dbReference type="SUPFAM" id="SSF50494">
    <property type="entry name" value="Trypsin-like serine proteases"/>
    <property type="match status" value="1"/>
</dbReference>
<dbReference type="InterPro" id="IPR050685">
    <property type="entry name" value="LDLR"/>
</dbReference>
<dbReference type="InterPro" id="IPR023415">
    <property type="entry name" value="LDLR_class-A_CS"/>
</dbReference>
<dbReference type="GO" id="GO:0004252">
    <property type="term" value="F:serine-type endopeptidase activity"/>
    <property type="evidence" value="ECO:0007669"/>
    <property type="project" value="InterPro"/>
</dbReference>
<feature type="chain" id="PRO_5022726461" evidence="9">
    <location>
        <begin position="25"/>
        <end position="732"/>
    </location>
</feature>
<keyword evidence="11" id="KW-0645">Protease</keyword>
<keyword evidence="12" id="KW-1185">Reference proteome</keyword>
<evidence type="ECO:0000256" key="3">
    <source>
        <dbReference type="ARBA" id="ARBA00022692"/>
    </source>
</evidence>
<dbReference type="Pfam" id="PF00089">
    <property type="entry name" value="Trypsin"/>
    <property type="match status" value="1"/>
</dbReference>
<dbReference type="Gene3D" id="4.10.400.10">
    <property type="entry name" value="Low-density Lipoprotein Receptor"/>
    <property type="match status" value="5"/>
</dbReference>
<feature type="domain" description="Peptidase S1" evidence="10">
    <location>
        <begin position="477"/>
        <end position="728"/>
    </location>
</feature>
<keyword evidence="11" id="KW-0378">Hydrolase</keyword>
<dbReference type="InterPro" id="IPR036055">
    <property type="entry name" value="LDL_receptor-like_sf"/>
</dbReference>
<feature type="disulfide bond" evidence="8">
    <location>
        <begin position="131"/>
        <end position="149"/>
    </location>
</feature>
<accession>A0A5E4NCW4</accession>
<keyword evidence="4" id="KW-0677">Repeat</keyword>
<dbReference type="Proteomes" id="UP000325440">
    <property type="component" value="Unassembled WGS sequence"/>
</dbReference>
<feature type="disulfide bond" evidence="8">
    <location>
        <begin position="173"/>
        <end position="191"/>
    </location>
</feature>